<proteinExistence type="inferred from homology"/>
<dbReference type="InterPro" id="IPR050173">
    <property type="entry name" value="ABC_transporter_C-like"/>
</dbReference>
<dbReference type="EMBL" id="JAANBB010000013">
    <property type="protein sequence ID" value="KAF7556294.1"/>
    <property type="molecule type" value="Genomic_DNA"/>
</dbReference>
<dbReference type="InterPro" id="IPR017871">
    <property type="entry name" value="ABC_transporter-like_CS"/>
</dbReference>
<keyword evidence="5" id="KW-0812">Transmembrane</keyword>
<comment type="similarity">
    <text evidence="2">Belongs to the ABC transporter superfamily. ABCC family. Conjugate transporter (TC 3.A.1.208) subfamily.</text>
</comment>
<evidence type="ECO:0000256" key="1">
    <source>
        <dbReference type="ARBA" id="ARBA00004651"/>
    </source>
</evidence>
<keyword evidence="7" id="KW-0067">ATP-binding</keyword>
<dbReference type="InterPro" id="IPR003439">
    <property type="entry name" value="ABC_transporter-like_ATP-bd"/>
</dbReference>
<comment type="caution">
    <text evidence="12">The sequence shown here is derived from an EMBL/GenBank/DDBJ whole genome shotgun (WGS) entry which is preliminary data.</text>
</comment>
<evidence type="ECO:0000256" key="3">
    <source>
        <dbReference type="ARBA" id="ARBA00022448"/>
    </source>
</evidence>
<dbReference type="Gene3D" id="3.40.50.300">
    <property type="entry name" value="P-loop containing nucleotide triphosphate hydrolases"/>
    <property type="match status" value="1"/>
</dbReference>
<accession>A0A9P5HKM3</accession>
<evidence type="ECO:0000313" key="13">
    <source>
        <dbReference type="Proteomes" id="UP000722485"/>
    </source>
</evidence>
<evidence type="ECO:0000313" key="12">
    <source>
        <dbReference type="EMBL" id="KAF7556294.1"/>
    </source>
</evidence>
<keyword evidence="3" id="KW-0813">Transport</keyword>
<evidence type="ECO:0000256" key="10">
    <source>
        <dbReference type="ARBA" id="ARBA00023180"/>
    </source>
</evidence>
<keyword evidence="13" id="KW-1185">Reference proteome</keyword>
<keyword evidence="8" id="KW-1133">Transmembrane helix</keyword>
<evidence type="ECO:0000256" key="7">
    <source>
        <dbReference type="ARBA" id="ARBA00022840"/>
    </source>
</evidence>
<dbReference type="CDD" id="cd03244">
    <property type="entry name" value="ABCC_MRP_domain2"/>
    <property type="match status" value="1"/>
</dbReference>
<keyword evidence="4" id="KW-1003">Cell membrane</keyword>
<keyword evidence="6" id="KW-0547">Nucleotide-binding</keyword>
<evidence type="ECO:0000256" key="5">
    <source>
        <dbReference type="ARBA" id="ARBA00022692"/>
    </source>
</evidence>
<protein>
    <recommendedName>
        <fullName evidence="11">ABC transporter domain-containing protein</fullName>
    </recommendedName>
</protein>
<evidence type="ECO:0000256" key="6">
    <source>
        <dbReference type="ARBA" id="ARBA00022741"/>
    </source>
</evidence>
<dbReference type="SMART" id="SM00382">
    <property type="entry name" value="AAA"/>
    <property type="match status" value="1"/>
</dbReference>
<dbReference type="GO" id="GO:0005524">
    <property type="term" value="F:ATP binding"/>
    <property type="evidence" value="ECO:0007669"/>
    <property type="project" value="UniProtKB-KW"/>
</dbReference>
<dbReference type="FunFam" id="3.40.50.300:FF:002145">
    <property type="entry name" value="ABC transporter (MsbA subfamily)"/>
    <property type="match status" value="1"/>
</dbReference>
<organism evidence="12 13">
    <name type="scientific">Cylindrodendrum hubeiense</name>
    <dbReference type="NCBI Taxonomy" id="595255"/>
    <lineage>
        <taxon>Eukaryota</taxon>
        <taxon>Fungi</taxon>
        <taxon>Dikarya</taxon>
        <taxon>Ascomycota</taxon>
        <taxon>Pezizomycotina</taxon>
        <taxon>Sordariomycetes</taxon>
        <taxon>Hypocreomycetidae</taxon>
        <taxon>Hypocreales</taxon>
        <taxon>Nectriaceae</taxon>
        <taxon>Cylindrodendrum</taxon>
    </lineage>
</organism>
<evidence type="ECO:0000256" key="2">
    <source>
        <dbReference type="ARBA" id="ARBA00009726"/>
    </source>
</evidence>
<dbReference type="Pfam" id="PF00005">
    <property type="entry name" value="ABC_tran"/>
    <property type="match status" value="1"/>
</dbReference>
<gene>
    <name evidence="12" type="ORF">G7Z17_g1527</name>
</gene>
<dbReference type="GO" id="GO:0005886">
    <property type="term" value="C:plasma membrane"/>
    <property type="evidence" value="ECO:0007669"/>
    <property type="project" value="UniProtKB-SubCell"/>
</dbReference>
<dbReference type="PROSITE" id="PS00211">
    <property type="entry name" value="ABC_TRANSPORTER_1"/>
    <property type="match status" value="1"/>
</dbReference>
<reference evidence="12" key="1">
    <citation type="submission" date="2020-03" db="EMBL/GenBank/DDBJ databases">
        <title>Draft Genome Sequence of Cylindrodendrum hubeiense.</title>
        <authorList>
            <person name="Buettner E."/>
            <person name="Kellner H."/>
        </authorList>
    </citation>
    <scope>NUCLEOTIDE SEQUENCE</scope>
    <source>
        <strain evidence="12">IHI 201604</strain>
    </source>
</reference>
<dbReference type="OrthoDB" id="6500128at2759"/>
<name>A0A9P5HKM3_9HYPO</name>
<dbReference type="Proteomes" id="UP000722485">
    <property type="component" value="Unassembled WGS sequence"/>
</dbReference>
<dbReference type="InterPro" id="IPR027417">
    <property type="entry name" value="P-loop_NTPase"/>
</dbReference>
<dbReference type="PANTHER" id="PTHR24223">
    <property type="entry name" value="ATP-BINDING CASSETTE SUB-FAMILY C"/>
    <property type="match status" value="1"/>
</dbReference>
<evidence type="ECO:0000259" key="11">
    <source>
        <dbReference type="PROSITE" id="PS50893"/>
    </source>
</evidence>
<sequence length="276" mass="31163">MNCFQRIEEYIHAIPQEQRIFDQETHHQNLIGWPHTGNVKMQNVTAGYTIDGDAVLSNINLEAKPGQRVAIVGRSGSGKSSLAATLLRLTEKFQGRVLIDDVDIESLDVHHLRQRICFIPQNPTLFTGSLRFNLDFSGTIPEQVLQKVLKDVLGDLAATKHWHLDKEIEADGANLSQGERQLISMARALVTDARVVLIDEATANLDTESEKRIQRLLKERFSDKTLIAIAHRLASVVQFDWVYVMDQGKIVEQGDPQQLMVREGGEFWKLWQASSD</sequence>
<dbReference type="PANTHER" id="PTHR24223:SF464">
    <property type="entry name" value="ABC-TYPE TRANSPORTER CICA"/>
    <property type="match status" value="1"/>
</dbReference>
<evidence type="ECO:0000256" key="9">
    <source>
        <dbReference type="ARBA" id="ARBA00023136"/>
    </source>
</evidence>
<dbReference type="AlphaFoldDB" id="A0A9P5HKM3"/>
<feature type="domain" description="ABC transporter" evidence="11">
    <location>
        <begin position="39"/>
        <end position="272"/>
    </location>
</feature>
<keyword evidence="10" id="KW-0325">Glycoprotein</keyword>
<evidence type="ECO:0000256" key="8">
    <source>
        <dbReference type="ARBA" id="ARBA00022989"/>
    </source>
</evidence>
<evidence type="ECO:0000256" key="4">
    <source>
        <dbReference type="ARBA" id="ARBA00022475"/>
    </source>
</evidence>
<comment type="subcellular location">
    <subcellularLocation>
        <location evidence="1">Cell membrane</location>
        <topology evidence="1">Multi-pass membrane protein</topology>
    </subcellularLocation>
</comment>
<dbReference type="GO" id="GO:0016887">
    <property type="term" value="F:ATP hydrolysis activity"/>
    <property type="evidence" value="ECO:0007669"/>
    <property type="project" value="InterPro"/>
</dbReference>
<dbReference type="SUPFAM" id="SSF52540">
    <property type="entry name" value="P-loop containing nucleoside triphosphate hydrolases"/>
    <property type="match status" value="1"/>
</dbReference>
<dbReference type="PROSITE" id="PS50893">
    <property type="entry name" value="ABC_TRANSPORTER_2"/>
    <property type="match status" value="1"/>
</dbReference>
<dbReference type="InterPro" id="IPR003593">
    <property type="entry name" value="AAA+_ATPase"/>
</dbReference>
<dbReference type="GO" id="GO:0042626">
    <property type="term" value="F:ATPase-coupled transmembrane transporter activity"/>
    <property type="evidence" value="ECO:0007669"/>
    <property type="project" value="TreeGrafter"/>
</dbReference>
<keyword evidence="9" id="KW-0472">Membrane</keyword>